<name>A0ACC7NW94_9BACL</name>
<gene>
    <name evidence="1" type="ORF">ACI1P1_04860</name>
</gene>
<sequence>MFIEERHQEILKLLESRGRISIADIQEGFQVSVDSARRDLRILEEKGLLKRTHGGAIPLQKVGLQPPANWTVREIEEIDPHYDAIAKRACTFIQANHIIFLTSASVGFLMLKYLPRDIPFTVVTNSIIIADELRTRENVDVYIAGGKLRARGNCRDALAIDFVRRMNFDLNFITGAGFSAKSGLTNGTSEVAAFQQAVVENSRRNIALMPHNKVGFEGFLKVAEPSQFDTLITDWDAVEEELARIQDTGVDVLVAEQEELNQA</sequence>
<organism evidence="1 2">
    <name type="scientific">Paenibacillus mesotrionivorans</name>
    <dbReference type="NCBI Taxonomy" id="3160968"/>
    <lineage>
        <taxon>Bacteria</taxon>
        <taxon>Bacillati</taxon>
        <taxon>Bacillota</taxon>
        <taxon>Bacilli</taxon>
        <taxon>Bacillales</taxon>
        <taxon>Paenibacillaceae</taxon>
        <taxon>Paenibacillus</taxon>
    </lineage>
</organism>
<evidence type="ECO:0000313" key="2">
    <source>
        <dbReference type="Proteomes" id="UP001631969"/>
    </source>
</evidence>
<evidence type="ECO:0000313" key="1">
    <source>
        <dbReference type="EMBL" id="MFM9327629.1"/>
    </source>
</evidence>
<keyword evidence="2" id="KW-1185">Reference proteome</keyword>
<dbReference type="Proteomes" id="UP001631969">
    <property type="component" value="Unassembled WGS sequence"/>
</dbReference>
<reference evidence="1" key="1">
    <citation type="submission" date="2024-12" db="EMBL/GenBank/DDBJ databases">
        <authorList>
            <person name="Wu N."/>
        </authorList>
    </citation>
    <scope>NUCLEOTIDE SEQUENCE</scope>
    <source>
        <strain evidence="1">P15</strain>
    </source>
</reference>
<comment type="caution">
    <text evidence="1">The sequence shown here is derived from an EMBL/GenBank/DDBJ whole genome shotgun (WGS) entry which is preliminary data.</text>
</comment>
<accession>A0ACC7NW94</accession>
<protein>
    <submittedName>
        <fullName evidence="1">DeoR/GlpR family DNA-binding transcription regulator</fullName>
    </submittedName>
</protein>
<keyword evidence="1" id="KW-0238">DNA-binding</keyword>
<proteinExistence type="predicted"/>
<dbReference type="EMBL" id="JBJURJ010000003">
    <property type="protein sequence ID" value="MFM9327629.1"/>
    <property type="molecule type" value="Genomic_DNA"/>
</dbReference>